<dbReference type="EMBL" id="CATOUU010000698">
    <property type="protein sequence ID" value="CAI9942158.1"/>
    <property type="molecule type" value="Genomic_DNA"/>
</dbReference>
<evidence type="ECO:0000313" key="1">
    <source>
        <dbReference type="EMBL" id="CAI9942158.1"/>
    </source>
</evidence>
<sequence length="112" mass="13037">MYGAQGTFQRVFILNMQKQCVFIIVCILLQTSNYLELYNEMYRISINRPYAFLTYVCSFLSSMSCDDLSLIKPHPHRIILSSSNANTIMPINLLCKPKEITSKEKQRSENQF</sequence>
<evidence type="ECO:0000313" key="2">
    <source>
        <dbReference type="EMBL" id="CAL6066015.1"/>
    </source>
</evidence>
<organism evidence="1">
    <name type="scientific">Hexamita inflata</name>
    <dbReference type="NCBI Taxonomy" id="28002"/>
    <lineage>
        <taxon>Eukaryota</taxon>
        <taxon>Metamonada</taxon>
        <taxon>Diplomonadida</taxon>
        <taxon>Hexamitidae</taxon>
        <taxon>Hexamitinae</taxon>
        <taxon>Hexamita</taxon>
    </lineage>
</organism>
<accession>A0AA86PP09</accession>
<evidence type="ECO:0000313" key="3">
    <source>
        <dbReference type="Proteomes" id="UP001642409"/>
    </source>
</evidence>
<proteinExistence type="predicted"/>
<dbReference type="EMBL" id="CAXDID020000258">
    <property type="protein sequence ID" value="CAL6066015.1"/>
    <property type="molecule type" value="Genomic_DNA"/>
</dbReference>
<comment type="caution">
    <text evidence="1">The sequence shown here is derived from an EMBL/GenBank/DDBJ whole genome shotgun (WGS) entry which is preliminary data.</text>
</comment>
<name>A0AA86PP09_9EUKA</name>
<dbReference type="Proteomes" id="UP001642409">
    <property type="component" value="Unassembled WGS sequence"/>
</dbReference>
<keyword evidence="3" id="KW-1185">Reference proteome</keyword>
<gene>
    <name evidence="1" type="ORF">HINF_LOCUS29803</name>
    <name evidence="2" type="ORF">HINF_LOCUS52117</name>
</gene>
<reference evidence="2 3" key="2">
    <citation type="submission" date="2024-07" db="EMBL/GenBank/DDBJ databases">
        <authorList>
            <person name="Akdeniz Z."/>
        </authorList>
    </citation>
    <scope>NUCLEOTIDE SEQUENCE [LARGE SCALE GENOMIC DNA]</scope>
</reference>
<protein>
    <submittedName>
        <fullName evidence="2">Hypothetical_protein</fullName>
    </submittedName>
</protein>
<dbReference type="AlphaFoldDB" id="A0AA86PP09"/>
<reference evidence="1" key="1">
    <citation type="submission" date="2023-06" db="EMBL/GenBank/DDBJ databases">
        <authorList>
            <person name="Kurt Z."/>
        </authorList>
    </citation>
    <scope>NUCLEOTIDE SEQUENCE</scope>
</reference>